<protein>
    <submittedName>
        <fullName evidence="2">Uncharacterized protein</fullName>
    </submittedName>
</protein>
<evidence type="ECO:0000256" key="1">
    <source>
        <dbReference type="SAM" id="Phobius"/>
    </source>
</evidence>
<reference evidence="3" key="1">
    <citation type="journal article" date="2018" name="Front. Microbiol.">
        <title>Genome-Based Analysis Reveals the Taxonomy and Diversity of the Family Idiomarinaceae.</title>
        <authorList>
            <person name="Liu Y."/>
            <person name="Lai Q."/>
            <person name="Shao Z."/>
        </authorList>
    </citation>
    <scope>NUCLEOTIDE SEQUENCE [LARGE SCALE GENOMIC DNA]</scope>
    <source>
        <strain evidence="3">SW15</strain>
    </source>
</reference>
<keyword evidence="3" id="KW-1185">Reference proteome</keyword>
<name>A0A432XCE0_9GAMM</name>
<dbReference type="EMBL" id="PIPT01000009">
    <property type="protein sequence ID" value="RUO46320.1"/>
    <property type="molecule type" value="Genomic_DNA"/>
</dbReference>
<dbReference type="Proteomes" id="UP000286678">
    <property type="component" value="Unassembled WGS sequence"/>
</dbReference>
<gene>
    <name evidence="2" type="ORF">CWE21_11195</name>
</gene>
<accession>A0A432XCE0</accession>
<feature type="transmembrane region" description="Helical" evidence="1">
    <location>
        <begin position="53"/>
        <end position="74"/>
    </location>
</feature>
<evidence type="ECO:0000313" key="2">
    <source>
        <dbReference type="EMBL" id="RUO46320.1"/>
    </source>
</evidence>
<organism evidence="2 3">
    <name type="scientific">Pseudidiomarina aquimaris</name>
    <dbReference type="NCBI Taxonomy" id="641841"/>
    <lineage>
        <taxon>Bacteria</taxon>
        <taxon>Pseudomonadati</taxon>
        <taxon>Pseudomonadota</taxon>
        <taxon>Gammaproteobacteria</taxon>
        <taxon>Alteromonadales</taxon>
        <taxon>Idiomarinaceae</taxon>
        <taxon>Pseudidiomarina</taxon>
    </lineage>
</organism>
<evidence type="ECO:0000313" key="3">
    <source>
        <dbReference type="Proteomes" id="UP000286678"/>
    </source>
</evidence>
<comment type="caution">
    <text evidence="2">The sequence shown here is derived from an EMBL/GenBank/DDBJ whole genome shotgun (WGS) entry which is preliminary data.</text>
</comment>
<proteinExistence type="predicted"/>
<keyword evidence="1" id="KW-1133">Transmembrane helix</keyword>
<keyword evidence="1" id="KW-0812">Transmembrane</keyword>
<keyword evidence="1" id="KW-0472">Membrane</keyword>
<sequence>MFDVRLNKNEERCLLFAVCSSLKAIASCVPTFDKVIKFNTLQKHITHKSDFAGLLRLLWCFCAEFCTIIVHIFAP</sequence>
<dbReference type="AlphaFoldDB" id="A0A432XCE0"/>